<dbReference type="InterPro" id="IPR037401">
    <property type="entry name" value="SnoaL-like"/>
</dbReference>
<dbReference type="EMBL" id="LVHI01000004">
    <property type="protein sequence ID" value="OAK56522.1"/>
    <property type="molecule type" value="Genomic_DNA"/>
</dbReference>
<accession>A0A177YLQ1</accession>
<sequence>MTIASEGLVSADLAYRAQAALYSYAWAADSGDLDTLRDMAIEDIAVTQSTQEKQGREAFLDIYRAFAASDTELSRHVVTNTVVTNEGDGVRIDAYFEATLFTSGSTSRVFGRYSDSLVEVDGFLKLKHKRIFVDRVMALPVATDAFVPYGSDES</sequence>
<dbReference type="Gene3D" id="3.10.450.50">
    <property type="match status" value="1"/>
</dbReference>
<dbReference type="Pfam" id="PF13577">
    <property type="entry name" value="SnoaL_4"/>
    <property type="match status" value="1"/>
</dbReference>
<name>A0A177YLQ1_9NOCA</name>
<evidence type="ECO:0000313" key="2">
    <source>
        <dbReference type="EMBL" id="OAK56522.1"/>
    </source>
</evidence>
<organism evidence="2 3">
    <name type="scientific">Rhodococcoides kyotonense</name>
    <dbReference type="NCBI Taxonomy" id="398843"/>
    <lineage>
        <taxon>Bacteria</taxon>
        <taxon>Bacillati</taxon>
        <taxon>Actinomycetota</taxon>
        <taxon>Actinomycetes</taxon>
        <taxon>Mycobacteriales</taxon>
        <taxon>Nocardiaceae</taxon>
        <taxon>Rhodococcoides</taxon>
    </lineage>
</organism>
<proteinExistence type="predicted"/>
<evidence type="ECO:0000313" key="3">
    <source>
        <dbReference type="Proteomes" id="UP000077519"/>
    </source>
</evidence>
<dbReference type="SUPFAM" id="SSF54427">
    <property type="entry name" value="NTF2-like"/>
    <property type="match status" value="1"/>
</dbReference>
<dbReference type="AlphaFoldDB" id="A0A177YLQ1"/>
<dbReference type="InterPro" id="IPR032710">
    <property type="entry name" value="NTF2-like_dom_sf"/>
</dbReference>
<feature type="domain" description="SnoaL-like" evidence="1">
    <location>
        <begin position="19"/>
        <end position="128"/>
    </location>
</feature>
<protein>
    <recommendedName>
        <fullName evidence="1">SnoaL-like domain-containing protein</fullName>
    </recommendedName>
</protein>
<dbReference type="RefSeq" id="WP_068422230.1">
    <property type="nucleotide sequence ID" value="NZ_LVHI01000004.1"/>
</dbReference>
<evidence type="ECO:0000259" key="1">
    <source>
        <dbReference type="Pfam" id="PF13577"/>
    </source>
</evidence>
<keyword evidence="3" id="KW-1185">Reference proteome</keyword>
<dbReference type="Proteomes" id="UP000077519">
    <property type="component" value="Unassembled WGS sequence"/>
</dbReference>
<reference evidence="2 3" key="1">
    <citation type="submission" date="2016-03" db="EMBL/GenBank/DDBJ databases">
        <title>Genome sequence of Rhodococcus kyotonensis KB10.</title>
        <authorList>
            <person name="Jeong H."/>
            <person name="Hong C.E."/>
            <person name="Jo S.H."/>
            <person name="Park J.M."/>
        </authorList>
    </citation>
    <scope>NUCLEOTIDE SEQUENCE [LARGE SCALE GENOMIC DNA]</scope>
    <source>
        <strain evidence="2 3">KB10</strain>
    </source>
</reference>
<gene>
    <name evidence="2" type="ORF">A3K89_16205</name>
</gene>
<comment type="caution">
    <text evidence="2">The sequence shown here is derived from an EMBL/GenBank/DDBJ whole genome shotgun (WGS) entry which is preliminary data.</text>
</comment>